<feature type="compositionally biased region" description="Polar residues" evidence="1">
    <location>
        <begin position="46"/>
        <end position="55"/>
    </location>
</feature>
<proteinExistence type="predicted"/>
<accession>A0A8T2IHJ6</accession>
<evidence type="ECO:0000313" key="3">
    <source>
        <dbReference type="Proteomes" id="UP000812440"/>
    </source>
</evidence>
<evidence type="ECO:0000313" key="2">
    <source>
        <dbReference type="EMBL" id="KAG8431137.1"/>
    </source>
</evidence>
<name>A0A8T2IHJ6_9PIPI</name>
<dbReference type="Proteomes" id="UP000812440">
    <property type="component" value="Unassembled WGS sequence"/>
</dbReference>
<dbReference type="EMBL" id="JAACNH010000346">
    <property type="protein sequence ID" value="KAG8431137.1"/>
    <property type="molecule type" value="Genomic_DNA"/>
</dbReference>
<keyword evidence="3" id="KW-1185">Reference proteome</keyword>
<comment type="caution">
    <text evidence="2">The sequence shown here is derived from an EMBL/GenBank/DDBJ whole genome shotgun (WGS) entry which is preliminary data.</text>
</comment>
<feature type="region of interest" description="Disordered" evidence="1">
    <location>
        <begin position="1"/>
        <end position="55"/>
    </location>
</feature>
<feature type="region of interest" description="Disordered" evidence="1">
    <location>
        <begin position="80"/>
        <end position="113"/>
    </location>
</feature>
<dbReference type="AlphaFoldDB" id="A0A8T2IHJ6"/>
<organism evidence="2 3">
    <name type="scientific">Hymenochirus boettgeri</name>
    <name type="common">Congo dwarf clawed frog</name>
    <dbReference type="NCBI Taxonomy" id="247094"/>
    <lineage>
        <taxon>Eukaryota</taxon>
        <taxon>Metazoa</taxon>
        <taxon>Chordata</taxon>
        <taxon>Craniata</taxon>
        <taxon>Vertebrata</taxon>
        <taxon>Euteleostomi</taxon>
        <taxon>Amphibia</taxon>
        <taxon>Batrachia</taxon>
        <taxon>Anura</taxon>
        <taxon>Pipoidea</taxon>
        <taxon>Pipidae</taxon>
        <taxon>Pipinae</taxon>
        <taxon>Hymenochirus</taxon>
    </lineage>
</organism>
<gene>
    <name evidence="2" type="ORF">GDO86_019360</name>
</gene>
<feature type="compositionally biased region" description="Polar residues" evidence="1">
    <location>
        <begin position="81"/>
        <end position="96"/>
    </location>
</feature>
<protein>
    <submittedName>
        <fullName evidence="2">Uncharacterized protein</fullName>
    </submittedName>
</protein>
<sequence>MVGESRVGGHAAPEGTRAELHGRNCRTGVGGGSRHNGDTHPRTQAAAGSSGTLGVNVDSTFNDRRTSVICGSGYVVHAVDSTGSTSCPGRSTPEQLSTRHHPASNGDTITPQQ</sequence>
<reference evidence="2" key="1">
    <citation type="thesis" date="2020" institute="ProQuest LLC" country="789 East Eisenhower Parkway, Ann Arbor, MI, USA">
        <title>Comparative Genomics and Chromosome Evolution.</title>
        <authorList>
            <person name="Mudd A.B."/>
        </authorList>
    </citation>
    <scope>NUCLEOTIDE SEQUENCE</scope>
    <source>
        <strain evidence="2">Female2</strain>
        <tissue evidence="2">Blood</tissue>
    </source>
</reference>
<evidence type="ECO:0000256" key="1">
    <source>
        <dbReference type="SAM" id="MobiDB-lite"/>
    </source>
</evidence>